<keyword evidence="8" id="KW-1185">Reference proteome</keyword>
<dbReference type="CDD" id="cd21075">
    <property type="entry name" value="DBD_XPA-like"/>
    <property type="match status" value="1"/>
</dbReference>
<dbReference type="PANTHER" id="PTHR10142">
    <property type="entry name" value="DNA REPAIR PROTEIN COMPLEMENTING XP-A CELLS"/>
    <property type="match status" value="1"/>
</dbReference>
<dbReference type="EMBL" id="JALLPB020000835">
    <property type="protein sequence ID" value="KAL3806321.1"/>
    <property type="molecule type" value="Genomic_DNA"/>
</dbReference>
<dbReference type="Proteomes" id="UP001530377">
    <property type="component" value="Unassembled WGS sequence"/>
</dbReference>
<feature type="region of interest" description="Disordered" evidence="5">
    <location>
        <begin position="65"/>
        <end position="86"/>
    </location>
</feature>
<evidence type="ECO:0000259" key="6">
    <source>
        <dbReference type="Pfam" id="PF05181"/>
    </source>
</evidence>
<dbReference type="InterPro" id="IPR037129">
    <property type="entry name" value="XPA_sf"/>
</dbReference>
<gene>
    <name evidence="7" type="ORF">ACHAXA_001061</name>
</gene>
<name>A0ABD3R8H7_9STRA</name>
<evidence type="ECO:0000313" key="7">
    <source>
        <dbReference type="EMBL" id="KAL3806321.1"/>
    </source>
</evidence>
<feature type="region of interest" description="Disordered" evidence="5">
    <location>
        <begin position="183"/>
        <end position="202"/>
    </location>
</feature>
<sequence>MALTEEQLKRMEENRKRALEIKRKKEQENLQKEKNVATWDSTSVFDAGGFVGKLAEKMESQSKRIRLDAGSNDMIGHNKSGFEGENAKSKTSFVNRGGELIDGVSGDDSLEDFEQDASPYISQTEAQRMYCLPLGTLAICSYIEKDNPRKSGWSKMKLYLRSEVRQRARKRFGGMDGLIKEREKRKQNRFEKDMKEMKDVFR</sequence>
<keyword evidence="4" id="KW-0175">Coiled coil</keyword>
<dbReference type="Gene3D" id="3.90.530.10">
    <property type="entry name" value="XPA C-terminal domain"/>
    <property type="match status" value="1"/>
</dbReference>
<dbReference type="AlphaFoldDB" id="A0ABD3R8H7"/>
<evidence type="ECO:0000313" key="8">
    <source>
        <dbReference type="Proteomes" id="UP001530377"/>
    </source>
</evidence>
<dbReference type="SUPFAM" id="SSF46955">
    <property type="entry name" value="Putative DNA-binding domain"/>
    <property type="match status" value="1"/>
</dbReference>
<evidence type="ECO:0000256" key="3">
    <source>
        <dbReference type="ARBA" id="ARBA00023242"/>
    </source>
</evidence>
<comment type="subcellular location">
    <subcellularLocation>
        <location evidence="1">Nucleus</location>
    </subcellularLocation>
</comment>
<feature type="domain" description="XPA C-terminal" evidence="6">
    <location>
        <begin position="121"/>
        <end position="164"/>
    </location>
</feature>
<keyword evidence="2" id="KW-0862">Zinc</keyword>
<organism evidence="7 8">
    <name type="scientific">Cyclostephanos tholiformis</name>
    <dbReference type="NCBI Taxonomy" id="382380"/>
    <lineage>
        <taxon>Eukaryota</taxon>
        <taxon>Sar</taxon>
        <taxon>Stramenopiles</taxon>
        <taxon>Ochrophyta</taxon>
        <taxon>Bacillariophyta</taxon>
        <taxon>Coscinodiscophyceae</taxon>
        <taxon>Thalassiosirophycidae</taxon>
        <taxon>Stephanodiscales</taxon>
        <taxon>Stephanodiscaceae</taxon>
        <taxon>Cyclostephanos</taxon>
    </lineage>
</organism>
<evidence type="ECO:0000256" key="1">
    <source>
        <dbReference type="ARBA" id="ARBA00004123"/>
    </source>
</evidence>
<dbReference type="PANTHER" id="PTHR10142:SF0">
    <property type="entry name" value="DNA REPAIR PROTEIN COMPLEMENTING XP-A CELLS"/>
    <property type="match status" value="1"/>
</dbReference>
<proteinExistence type="predicted"/>
<dbReference type="InterPro" id="IPR009061">
    <property type="entry name" value="DNA-bd_dom_put_sf"/>
</dbReference>
<protein>
    <recommendedName>
        <fullName evidence="6">XPA C-terminal domain-containing protein</fullName>
    </recommendedName>
</protein>
<dbReference type="Pfam" id="PF05181">
    <property type="entry name" value="XPA_C"/>
    <property type="match status" value="1"/>
</dbReference>
<keyword evidence="3" id="KW-0539">Nucleus</keyword>
<evidence type="ECO:0000256" key="4">
    <source>
        <dbReference type="SAM" id="Coils"/>
    </source>
</evidence>
<dbReference type="InterPro" id="IPR022656">
    <property type="entry name" value="XPA_C"/>
</dbReference>
<evidence type="ECO:0000256" key="2">
    <source>
        <dbReference type="ARBA" id="ARBA00022833"/>
    </source>
</evidence>
<evidence type="ECO:0000256" key="5">
    <source>
        <dbReference type="SAM" id="MobiDB-lite"/>
    </source>
</evidence>
<comment type="caution">
    <text evidence="7">The sequence shown here is derived from an EMBL/GenBank/DDBJ whole genome shotgun (WGS) entry which is preliminary data.</text>
</comment>
<accession>A0ABD3R8H7</accession>
<reference evidence="7 8" key="1">
    <citation type="submission" date="2024-10" db="EMBL/GenBank/DDBJ databases">
        <title>Updated reference genomes for cyclostephanoid diatoms.</title>
        <authorList>
            <person name="Roberts W.R."/>
            <person name="Alverson A.J."/>
        </authorList>
    </citation>
    <scope>NUCLEOTIDE SEQUENCE [LARGE SCALE GENOMIC DNA]</scope>
    <source>
        <strain evidence="7 8">AJA228-03</strain>
    </source>
</reference>
<feature type="coiled-coil region" evidence="4">
    <location>
        <begin position="1"/>
        <end position="36"/>
    </location>
</feature>
<dbReference type="InterPro" id="IPR000465">
    <property type="entry name" value="XPA/RAD14"/>
</dbReference>
<dbReference type="GO" id="GO:0005634">
    <property type="term" value="C:nucleus"/>
    <property type="evidence" value="ECO:0007669"/>
    <property type="project" value="UniProtKB-SubCell"/>
</dbReference>